<dbReference type="AlphaFoldDB" id="A0A975DAN3"/>
<dbReference type="HAMAP" id="MF_01043">
    <property type="entry name" value="PlsY"/>
    <property type="match status" value="1"/>
</dbReference>
<keyword evidence="6 10" id="KW-0443">Lipid metabolism</keyword>
<dbReference type="GO" id="GO:0005886">
    <property type="term" value="C:plasma membrane"/>
    <property type="evidence" value="ECO:0007669"/>
    <property type="project" value="UniProtKB-SubCell"/>
</dbReference>
<comment type="catalytic activity">
    <reaction evidence="10">
        <text>an acyl phosphate + sn-glycerol 3-phosphate = a 1-acyl-sn-glycero-3-phosphate + phosphate</text>
        <dbReference type="Rhea" id="RHEA:34075"/>
        <dbReference type="ChEBI" id="CHEBI:43474"/>
        <dbReference type="ChEBI" id="CHEBI:57597"/>
        <dbReference type="ChEBI" id="CHEBI:57970"/>
        <dbReference type="ChEBI" id="CHEBI:59918"/>
        <dbReference type="EC" id="2.3.1.275"/>
    </reaction>
</comment>
<dbReference type="KEGG" id="psym:J1N51_13055"/>
<evidence type="ECO:0000256" key="7">
    <source>
        <dbReference type="ARBA" id="ARBA00023136"/>
    </source>
</evidence>
<feature type="transmembrane region" description="Helical" evidence="10">
    <location>
        <begin position="107"/>
        <end position="132"/>
    </location>
</feature>
<dbReference type="Pfam" id="PF02660">
    <property type="entry name" value="G3P_acyltransf"/>
    <property type="match status" value="1"/>
</dbReference>
<gene>
    <name evidence="10 11" type="primary">plsY</name>
    <name evidence="11" type="ORF">J1N51_13055</name>
</gene>
<evidence type="ECO:0000256" key="10">
    <source>
        <dbReference type="HAMAP-Rule" id="MF_01043"/>
    </source>
</evidence>
<dbReference type="PANTHER" id="PTHR30309">
    <property type="entry name" value="INNER MEMBRANE PROTEIN YGIH"/>
    <property type="match status" value="1"/>
</dbReference>
<keyword evidence="9 10" id="KW-1208">Phospholipid metabolism</keyword>
<dbReference type="EMBL" id="CP072110">
    <property type="protein sequence ID" value="QTH63636.1"/>
    <property type="molecule type" value="Genomic_DNA"/>
</dbReference>
<dbReference type="GO" id="GO:0008654">
    <property type="term" value="P:phospholipid biosynthetic process"/>
    <property type="evidence" value="ECO:0007669"/>
    <property type="project" value="UniProtKB-UniRule"/>
</dbReference>
<dbReference type="RefSeq" id="WP_208831691.1">
    <property type="nucleotide sequence ID" value="NZ_CP072110.1"/>
</dbReference>
<dbReference type="Proteomes" id="UP000682739">
    <property type="component" value="Chromosome"/>
</dbReference>
<dbReference type="GO" id="GO:0043772">
    <property type="term" value="F:acyl-phosphate glycerol-3-phosphate acyltransferase activity"/>
    <property type="evidence" value="ECO:0007669"/>
    <property type="project" value="UniProtKB-UniRule"/>
</dbReference>
<keyword evidence="7 10" id="KW-0472">Membrane</keyword>
<evidence type="ECO:0000256" key="9">
    <source>
        <dbReference type="ARBA" id="ARBA00023264"/>
    </source>
</evidence>
<comment type="subcellular location">
    <subcellularLocation>
        <location evidence="10">Cell membrane</location>
        <topology evidence="10">Multi-pass membrane protein</topology>
    </subcellularLocation>
</comment>
<comment type="function">
    <text evidence="10">Catalyzes the transfer of an acyl group from acyl-phosphate (acyl-PO(4)) to glycerol-3-phosphate (G3P) to form lysophosphatidic acid (LPA). This enzyme utilizes acyl-phosphate as fatty acyl donor, but not acyl-CoA or acyl-ACP.</text>
</comment>
<keyword evidence="8 10" id="KW-0594">Phospholipid biosynthesis</keyword>
<dbReference type="EC" id="2.3.1.275" evidence="10"/>
<protein>
    <recommendedName>
        <fullName evidence="10">Glycerol-3-phosphate acyltransferase</fullName>
    </recommendedName>
    <alternativeName>
        <fullName evidence="10">Acyl-PO4 G3P acyltransferase</fullName>
    </alternativeName>
    <alternativeName>
        <fullName evidence="10">Acyl-phosphate--glycerol-3-phosphate acyltransferase</fullName>
    </alternativeName>
    <alternativeName>
        <fullName evidence="10">G3P acyltransferase</fullName>
        <shortName evidence="10">GPAT</shortName>
        <ecNumber evidence="10">2.3.1.275</ecNumber>
    </alternativeName>
    <alternativeName>
        <fullName evidence="10">Lysophosphatidic acid synthase</fullName>
        <shortName evidence="10">LPA synthase</shortName>
    </alternativeName>
</protein>
<keyword evidence="5 10" id="KW-1133">Transmembrane helix</keyword>
<evidence type="ECO:0000313" key="12">
    <source>
        <dbReference type="Proteomes" id="UP000682739"/>
    </source>
</evidence>
<keyword evidence="2 10" id="KW-0444">Lipid biosynthesis</keyword>
<feature type="transmembrane region" description="Helical" evidence="10">
    <location>
        <begin position="6"/>
        <end position="24"/>
    </location>
</feature>
<proteinExistence type="inferred from homology"/>
<reference evidence="11" key="1">
    <citation type="submission" date="2021-03" db="EMBL/GenBank/DDBJ databases">
        <title>Description of Psychrosphaera ytuae sp. nov. isolated from deep sea sediment of South China Sea.</title>
        <authorList>
            <person name="Zhang J."/>
            <person name="Xu X.-D."/>
        </authorList>
    </citation>
    <scope>NUCLEOTIDE SEQUENCE</scope>
    <source>
        <strain evidence="11">MTZ26</strain>
    </source>
</reference>
<keyword evidence="11" id="KW-0012">Acyltransferase</keyword>
<evidence type="ECO:0000256" key="8">
    <source>
        <dbReference type="ARBA" id="ARBA00023209"/>
    </source>
</evidence>
<comment type="subunit">
    <text evidence="10">Probably interacts with PlsX.</text>
</comment>
<evidence type="ECO:0000256" key="2">
    <source>
        <dbReference type="ARBA" id="ARBA00022516"/>
    </source>
</evidence>
<keyword evidence="12" id="KW-1185">Reference proteome</keyword>
<comment type="pathway">
    <text evidence="10">Lipid metabolism; phospholipid metabolism.</text>
</comment>
<evidence type="ECO:0000313" key="11">
    <source>
        <dbReference type="EMBL" id="QTH63636.1"/>
    </source>
</evidence>
<evidence type="ECO:0000256" key="3">
    <source>
        <dbReference type="ARBA" id="ARBA00022679"/>
    </source>
</evidence>
<evidence type="ECO:0000256" key="1">
    <source>
        <dbReference type="ARBA" id="ARBA00022475"/>
    </source>
</evidence>
<keyword evidence="4 10" id="KW-0812">Transmembrane</keyword>
<evidence type="ECO:0000256" key="4">
    <source>
        <dbReference type="ARBA" id="ARBA00022692"/>
    </source>
</evidence>
<sequence length="197" mass="21287">MSFDFLLTVVAAYLIGSINFAILVSKTKHLPDPRTQGSNNPGATNMYRIAGKKTAIKVLLLDIVKGIVPTWGSYYLGLEPSEIGMTAIACCLGHMFPIYFRFKGGKAVATAFGCLLPVGISLGAVLLLAWIVTFKVTGYSSLAAIVAVGISPLATYFIAPKYVLPVTMLAVFIVLRHIPNIIRLVQGEEPKSRQRLD</sequence>
<name>A0A975DAN3_9GAMM</name>
<dbReference type="PANTHER" id="PTHR30309:SF0">
    <property type="entry name" value="GLYCEROL-3-PHOSPHATE ACYLTRANSFERASE-RELATED"/>
    <property type="match status" value="1"/>
</dbReference>
<evidence type="ECO:0000256" key="6">
    <source>
        <dbReference type="ARBA" id="ARBA00023098"/>
    </source>
</evidence>
<keyword evidence="3 10" id="KW-0808">Transferase</keyword>
<dbReference type="InterPro" id="IPR003811">
    <property type="entry name" value="G3P_acylTferase_PlsY"/>
</dbReference>
<dbReference type="SMART" id="SM01207">
    <property type="entry name" value="G3P_acyltransf"/>
    <property type="match status" value="1"/>
</dbReference>
<feature type="transmembrane region" description="Helical" evidence="10">
    <location>
        <begin position="58"/>
        <end position="77"/>
    </location>
</feature>
<accession>A0A975DAN3</accession>
<evidence type="ECO:0000256" key="5">
    <source>
        <dbReference type="ARBA" id="ARBA00022989"/>
    </source>
</evidence>
<comment type="similarity">
    <text evidence="10">Belongs to the PlsY family.</text>
</comment>
<organism evidence="11 12">
    <name type="scientific">Psychrosphaera ytuae</name>
    <dbReference type="NCBI Taxonomy" id="2820710"/>
    <lineage>
        <taxon>Bacteria</taxon>
        <taxon>Pseudomonadati</taxon>
        <taxon>Pseudomonadota</taxon>
        <taxon>Gammaproteobacteria</taxon>
        <taxon>Alteromonadales</taxon>
        <taxon>Pseudoalteromonadaceae</taxon>
        <taxon>Psychrosphaera</taxon>
    </lineage>
</organism>
<keyword evidence="1 10" id="KW-1003">Cell membrane</keyword>
<dbReference type="NCBIfam" id="TIGR00023">
    <property type="entry name" value="glycerol-3-phosphate 1-O-acyltransferase PlsY"/>
    <property type="match status" value="1"/>
</dbReference>
<feature type="transmembrane region" description="Helical" evidence="10">
    <location>
        <begin position="83"/>
        <end position="100"/>
    </location>
</feature>